<dbReference type="InterPro" id="IPR005183">
    <property type="entry name" value="DUF305_CopM-like"/>
</dbReference>
<dbReference type="KEGG" id="plad:PPGU16_39290"/>
<keyword evidence="2" id="KW-0472">Membrane</keyword>
<feature type="compositionally biased region" description="Polar residues" evidence="1">
    <location>
        <begin position="359"/>
        <end position="372"/>
    </location>
</feature>
<accession>A0A7I8BQE5</accession>
<gene>
    <name evidence="4" type="ORF">PPGU16_39290</name>
</gene>
<dbReference type="PANTHER" id="PTHR36933:SF1">
    <property type="entry name" value="SLL0788 PROTEIN"/>
    <property type="match status" value="1"/>
</dbReference>
<keyword evidence="2" id="KW-0812">Transmembrane</keyword>
<dbReference type="SUPFAM" id="SSF103473">
    <property type="entry name" value="MFS general substrate transporter"/>
    <property type="match status" value="1"/>
</dbReference>
<dbReference type="Gene3D" id="1.20.1260.10">
    <property type="match status" value="1"/>
</dbReference>
<feature type="transmembrane region" description="Helical" evidence="2">
    <location>
        <begin position="229"/>
        <end position="250"/>
    </location>
</feature>
<feature type="transmembrane region" description="Helical" evidence="2">
    <location>
        <begin position="131"/>
        <end position="156"/>
    </location>
</feature>
<sequence>MGDSSGHIHRAAPINDVCDGQETNSCLTTSLAYTPGIALVMPCGPLIAMWDGDRVERKWQIVGPALRVAATGLCSAQSRPAALTVLTGALVTLGATTLSYNFHAYQSELYPTRVRARATGFVYARRRLSGIFSGFLVAYALRGGGVSATLLLIAACMAHRCSRDRRAGTGDTRPVAGVDFAIDAASQGIAGNFAYEARVTAHANVKPVRIAYRNFIMLSVLRLQRHRPVVLAALVMIAGACVPASTAGAVDVEAGEAPFLSENDKAMTKMMDDMSIKPTGDVDRDFVAMMAPHHQGAIDMAQAELRYGHNERLRRIAQEIVVEQQQGIVAMRLALGQPLPAPAPAPDQATPASIPAPLHSTSPTHMNMQKEP</sequence>
<dbReference type="PANTHER" id="PTHR36933">
    <property type="entry name" value="SLL0788 PROTEIN"/>
    <property type="match status" value="1"/>
</dbReference>
<evidence type="ECO:0000313" key="4">
    <source>
        <dbReference type="EMBL" id="BCF90862.1"/>
    </source>
</evidence>
<protein>
    <recommendedName>
        <fullName evidence="3">DUF305 domain-containing protein</fullName>
    </recommendedName>
</protein>
<feature type="region of interest" description="Disordered" evidence="1">
    <location>
        <begin position="340"/>
        <end position="372"/>
    </location>
</feature>
<dbReference type="Pfam" id="PF03713">
    <property type="entry name" value="DUF305"/>
    <property type="match status" value="1"/>
</dbReference>
<keyword evidence="2" id="KW-1133">Transmembrane helix</keyword>
<dbReference type="InterPro" id="IPR036259">
    <property type="entry name" value="MFS_trans_sf"/>
</dbReference>
<organism evidence="4 5">
    <name type="scientific">Paraburkholderia largidicola</name>
    <dbReference type="NCBI Taxonomy" id="3014751"/>
    <lineage>
        <taxon>Bacteria</taxon>
        <taxon>Pseudomonadati</taxon>
        <taxon>Pseudomonadota</taxon>
        <taxon>Betaproteobacteria</taxon>
        <taxon>Burkholderiales</taxon>
        <taxon>Burkholderiaceae</taxon>
        <taxon>Paraburkholderia</taxon>
    </lineage>
</organism>
<dbReference type="EMBL" id="AP023175">
    <property type="protein sequence ID" value="BCF90862.1"/>
    <property type="molecule type" value="Genomic_DNA"/>
</dbReference>
<evidence type="ECO:0000256" key="1">
    <source>
        <dbReference type="SAM" id="MobiDB-lite"/>
    </source>
</evidence>
<dbReference type="AlphaFoldDB" id="A0A7I8BQE5"/>
<dbReference type="Gene3D" id="1.20.1250.20">
    <property type="entry name" value="MFS general substrate transporter like domains"/>
    <property type="match status" value="1"/>
</dbReference>
<name>A0A7I8BQE5_9BURK</name>
<dbReference type="Proteomes" id="UP000510888">
    <property type="component" value="Chromosome 2"/>
</dbReference>
<dbReference type="InterPro" id="IPR012347">
    <property type="entry name" value="Ferritin-like"/>
</dbReference>
<reference evidence="4 5" key="1">
    <citation type="journal article" date="2020" name="Genes (Basel)">
        <title>Genomic Comparison of Insect Gut Symbionts from Divergent Burkholderia Subclades.</title>
        <authorList>
            <person name="Takeshita K."/>
            <person name="Kikuchi Y."/>
        </authorList>
    </citation>
    <scope>NUCLEOTIDE SEQUENCE [LARGE SCALE GENOMIC DNA]</scope>
    <source>
        <strain evidence="4 5">PGU16</strain>
    </source>
</reference>
<proteinExistence type="predicted"/>
<evidence type="ECO:0000256" key="2">
    <source>
        <dbReference type="SAM" id="Phobius"/>
    </source>
</evidence>
<keyword evidence="5" id="KW-1185">Reference proteome</keyword>
<feature type="domain" description="DUF305" evidence="3">
    <location>
        <begin position="262"/>
        <end position="332"/>
    </location>
</feature>
<evidence type="ECO:0000259" key="3">
    <source>
        <dbReference type="Pfam" id="PF03713"/>
    </source>
</evidence>
<evidence type="ECO:0000313" key="5">
    <source>
        <dbReference type="Proteomes" id="UP000510888"/>
    </source>
</evidence>